<evidence type="ECO:0000256" key="1">
    <source>
        <dbReference type="ARBA" id="ARBA00006226"/>
    </source>
</evidence>
<dbReference type="eggNOG" id="COG3668">
    <property type="taxonomic scope" value="Bacteria"/>
</dbReference>
<dbReference type="InterPro" id="IPR051803">
    <property type="entry name" value="TA_system_RelE-like_toxin"/>
</dbReference>
<evidence type="ECO:0000313" key="4">
    <source>
        <dbReference type="Proteomes" id="UP000003374"/>
    </source>
</evidence>
<dbReference type="PANTHER" id="PTHR33755:SF8">
    <property type="entry name" value="TOXIN PARE2"/>
    <property type="match status" value="1"/>
</dbReference>
<evidence type="ECO:0008006" key="5">
    <source>
        <dbReference type="Google" id="ProtNLM"/>
    </source>
</evidence>
<evidence type="ECO:0000256" key="2">
    <source>
        <dbReference type="ARBA" id="ARBA00022649"/>
    </source>
</evidence>
<dbReference type="InterPro" id="IPR035093">
    <property type="entry name" value="RelE/ParE_toxin_dom_sf"/>
</dbReference>
<dbReference type="Pfam" id="PF05016">
    <property type="entry name" value="ParE_toxin"/>
    <property type="match status" value="1"/>
</dbReference>
<gene>
    <name evidence="3" type="ORF">NB231_12736</name>
</gene>
<dbReference type="PANTHER" id="PTHR33755">
    <property type="entry name" value="TOXIN PARE1-RELATED"/>
    <property type="match status" value="1"/>
</dbReference>
<comment type="caution">
    <text evidence="3">The sequence shown here is derived from an EMBL/GenBank/DDBJ whole genome shotgun (WGS) entry which is preliminary data.</text>
</comment>
<dbReference type="Gene3D" id="3.30.2310.20">
    <property type="entry name" value="RelE-like"/>
    <property type="match status" value="1"/>
</dbReference>
<protein>
    <recommendedName>
        <fullName evidence="5">Plasmid stabilization system</fullName>
    </recommendedName>
</protein>
<dbReference type="AlphaFoldDB" id="A4BU82"/>
<dbReference type="EMBL" id="AAOF01000017">
    <property type="protein sequence ID" value="EAR20756.1"/>
    <property type="molecule type" value="Genomic_DNA"/>
</dbReference>
<keyword evidence="4" id="KW-1185">Reference proteome</keyword>
<evidence type="ECO:0000313" key="3">
    <source>
        <dbReference type="EMBL" id="EAR20756.1"/>
    </source>
</evidence>
<dbReference type="RefSeq" id="WP_005003191.1">
    <property type="nucleotide sequence ID" value="NZ_CH672427.1"/>
</dbReference>
<keyword evidence="2" id="KW-1277">Toxin-antitoxin system</keyword>
<name>A4BU82_9GAMM</name>
<dbReference type="OrthoDB" id="276174at2"/>
<dbReference type="HOGENOM" id="CLU_147162_1_0_6"/>
<comment type="similarity">
    <text evidence="1">Belongs to the RelE toxin family.</text>
</comment>
<dbReference type="STRING" id="314278.NB231_12736"/>
<sequence>MKPKPIITRTQADRDVQDVIDYYWNEGAERAALAFIDALERAFQHISRHPTIGSTRYAHGLNLPGLRCWPIKGYPYLAFYVERDDHIDVWRILHGRRDIPTWMQTPE</sequence>
<reference evidence="3" key="1">
    <citation type="submission" date="2006-02" db="EMBL/GenBank/DDBJ databases">
        <authorList>
            <person name="Waterbury J."/>
            <person name="Ferriera S."/>
            <person name="Johnson J."/>
            <person name="Kravitz S."/>
            <person name="Halpern A."/>
            <person name="Remington K."/>
            <person name="Beeson K."/>
            <person name="Tran B."/>
            <person name="Rogers Y.-H."/>
            <person name="Friedman R."/>
            <person name="Venter J.C."/>
        </authorList>
    </citation>
    <scope>NUCLEOTIDE SEQUENCE [LARGE SCALE GENOMIC DNA]</scope>
    <source>
        <strain evidence="3">Nb-231</strain>
    </source>
</reference>
<organism evidence="3 4">
    <name type="scientific">Nitrococcus mobilis Nb-231</name>
    <dbReference type="NCBI Taxonomy" id="314278"/>
    <lineage>
        <taxon>Bacteria</taxon>
        <taxon>Pseudomonadati</taxon>
        <taxon>Pseudomonadota</taxon>
        <taxon>Gammaproteobacteria</taxon>
        <taxon>Chromatiales</taxon>
        <taxon>Ectothiorhodospiraceae</taxon>
        <taxon>Nitrococcus</taxon>
    </lineage>
</organism>
<accession>A4BU82</accession>
<dbReference type="Proteomes" id="UP000003374">
    <property type="component" value="Unassembled WGS sequence"/>
</dbReference>
<dbReference type="InterPro" id="IPR007712">
    <property type="entry name" value="RelE/ParE_toxin"/>
</dbReference>
<proteinExistence type="inferred from homology"/>